<dbReference type="FunFam" id="3.40.50.960:FF:000005">
    <property type="entry name" value="6,7-dimethyl-8-ribityllumazine synthase"/>
    <property type="match status" value="1"/>
</dbReference>
<dbReference type="GO" id="GO:0009349">
    <property type="term" value="C:riboflavin synthase complex"/>
    <property type="evidence" value="ECO:0007669"/>
    <property type="project" value="UniProtKB-UniRule"/>
</dbReference>
<dbReference type="STRING" id="660025.F9G315"/>
<evidence type="ECO:0000256" key="6">
    <source>
        <dbReference type="ARBA" id="ARBA00048785"/>
    </source>
</evidence>
<comment type="pathway">
    <text evidence="1 7">Cofactor biosynthesis; riboflavin biosynthesis; riboflavin from 2-hydroxy-3-oxobutyl phosphate and 5-amino-6-(D-ribitylamino)uracil: step 1/2.</text>
</comment>
<dbReference type="GO" id="GO:0000906">
    <property type="term" value="F:6,7-dimethyl-8-ribityllumazine synthase activity"/>
    <property type="evidence" value="ECO:0007669"/>
    <property type="project" value="UniProtKB-EC"/>
</dbReference>
<dbReference type="EMBL" id="AFQF01003279">
    <property type="protein sequence ID" value="EGU76454.1"/>
    <property type="molecule type" value="Genomic_DNA"/>
</dbReference>
<gene>
    <name evidence="8" type="ORF">FOXB_13047</name>
</gene>
<evidence type="ECO:0000256" key="5">
    <source>
        <dbReference type="ARBA" id="ARBA00022679"/>
    </source>
</evidence>
<dbReference type="Pfam" id="PF00885">
    <property type="entry name" value="DMRL_synthase"/>
    <property type="match status" value="2"/>
</dbReference>
<organism evidence="8">
    <name type="scientific">Fusarium oxysporum (strain Fo5176)</name>
    <name type="common">Fusarium vascular wilt</name>
    <dbReference type="NCBI Taxonomy" id="660025"/>
    <lineage>
        <taxon>Eukaryota</taxon>
        <taxon>Fungi</taxon>
        <taxon>Dikarya</taxon>
        <taxon>Ascomycota</taxon>
        <taxon>Pezizomycotina</taxon>
        <taxon>Sordariomycetes</taxon>
        <taxon>Hypocreomycetidae</taxon>
        <taxon>Hypocreales</taxon>
        <taxon>Nectriaceae</taxon>
        <taxon>Fusarium</taxon>
        <taxon>Fusarium oxysporum species complex</taxon>
    </lineage>
</organism>
<keyword evidence="5 7" id="KW-0808">Transferase</keyword>
<keyword evidence="4 7" id="KW-0686">Riboflavin biosynthesis</keyword>
<dbReference type="EC" id="2.5.1.78" evidence="3 7"/>
<comment type="function">
    <text evidence="7">Catalyzes the formation of 6,7-dimethyl-8-ribityllumazine by condensation of 5-amino-6-(D-ribitylamino)uracil with 3,4-dihydroxy-2-butanone 4-phosphate. This is the penultimate step in the biosynthesis of riboflavin.</text>
</comment>
<dbReference type="OrthoDB" id="2965at2759"/>
<evidence type="ECO:0000256" key="7">
    <source>
        <dbReference type="RuleBase" id="RU003795"/>
    </source>
</evidence>
<dbReference type="Gene3D" id="3.40.50.960">
    <property type="entry name" value="Lumazine/riboflavin synthase"/>
    <property type="match status" value="1"/>
</dbReference>
<dbReference type="PANTHER" id="PTHR21058:SF0">
    <property type="entry name" value="6,7-DIMETHYL-8-RIBITYLLUMAZINE SYNTHASE"/>
    <property type="match status" value="1"/>
</dbReference>
<dbReference type="InterPro" id="IPR036467">
    <property type="entry name" value="LS/RS_sf"/>
</dbReference>
<dbReference type="AlphaFoldDB" id="F9G315"/>
<dbReference type="InterPro" id="IPR034964">
    <property type="entry name" value="LS"/>
</dbReference>
<dbReference type="PaxDb" id="5507-FOXG_00227P0"/>
<dbReference type="HAMAP" id="MF_00178">
    <property type="entry name" value="Lumazine_synth"/>
    <property type="match status" value="1"/>
</dbReference>
<sequence length="241" mass="25631">MSLKGPSPQHHNGSGLRIGIVHARWNSTIIDPLVTGAKEKLLAAGVKESNIVIQSCPGSWELPIAVQRLFSASQIQGTSTGGPSATDLLASSTTDLTSLPASSGAFDAIIAVGVLIKGETMHFEYIAESTCQGLMRVQLDTGVPVILGVLTVLTEDQAKARAGVDGKGHNHGEDWGLAAVEMGVKRKEWANGTIDGVDNLGARQRIEESMTWATDEYHSENDLPISQLPHKDVSIMRQSQS</sequence>
<protein>
    <recommendedName>
        <fullName evidence="3 7">6,7-dimethyl-8-ribityllumazine synthase</fullName>
        <shortName evidence="7">DMRL synthase</shortName>
        <ecNumber evidence="3 7">2.5.1.78</ecNumber>
    </recommendedName>
</protein>
<dbReference type="CDD" id="cd09209">
    <property type="entry name" value="Lumazine_synthase-I"/>
    <property type="match status" value="1"/>
</dbReference>
<dbReference type="InterPro" id="IPR002180">
    <property type="entry name" value="LS/RS"/>
</dbReference>
<accession>F9G315</accession>
<reference evidence="8" key="1">
    <citation type="journal article" date="2012" name="Mol. Plant Microbe Interact.">
        <title>A highly conserved effector in Fusarium oxysporum is required for full virulence on Arabidopsis.</title>
        <authorList>
            <person name="Thatcher L.F."/>
            <person name="Gardiner D.M."/>
            <person name="Kazan K."/>
            <person name="Manners J."/>
        </authorList>
    </citation>
    <scope>NUCLEOTIDE SEQUENCE [LARGE SCALE GENOMIC DNA]</scope>
    <source>
        <strain evidence="8">Fo5176</strain>
    </source>
</reference>
<proteinExistence type="inferred from homology"/>
<evidence type="ECO:0000256" key="3">
    <source>
        <dbReference type="ARBA" id="ARBA00012664"/>
    </source>
</evidence>
<dbReference type="NCBIfam" id="TIGR00114">
    <property type="entry name" value="lumazine-synth"/>
    <property type="match status" value="1"/>
</dbReference>
<evidence type="ECO:0000256" key="4">
    <source>
        <dbReference type="ARBA" id="ARBA00022619"/>
    </source>
</evidence>
<dbReference type="UniPathway" id="UPA00275">
    <property type="reaction ID" value="UER00404"/>
</dbReference>
<comment type="catalytic activity">
    <reaction evidence="6 7">
        <text>(2S)-2-hydroxy-3-oxobutyl phosphate + 5-amino-6-(D-ribitylamino)uracil = 6,7-dimethyl-8-(1-D-ribityl)lumazine + phosphate + 2 H2O + H(+)</text>
        <dbReference type="Rhea" id="RHEA:26152"/>
        <dbReference type="ChEBI" id="CHEBI:15377"/>
        <dbReference type="ChEBI" id="CHEBI:15378"/>
        <dbReference type="ChEBI" id="CHEBI:15934"/>
        <dbReference type="ChEBI" id="CHEBI:43474"/>
        <dbReference type="ChEBI" id="CHEBI:58201"/>
        <dbReference type="ChEBI" id="CHEBI:58830"/>
        <dbReference type="EC" id="2.5.1.78"/>
    </reaction>
</comment>
<dbReference type="GO" id="GO:0005758">
    <property type="term" value="C:mitochondrial intermembrane space"/>
    <property type="evidence" value="ECO:0007669"/>
    <property type="project" value="TreeGrafter"/>
</dbReference>
<evidence type="ECO:0000313" key="8">
    <source>
        <dbReference type="EMBL" id="EGU76454.1"/>
    </source>
</evidence>
<evidence type="ECO:0000256" key="2">
    <source>
        <dbReference type="ARBA" id="ARBA00007424"/>
    </source>
</evidence>
<evidence type="ECO:0000256" key="1">
    <source>
        <dbReference type="ARBA" id="ARBA00004917"/>
    </source>
</evidence>
<name>F9G315_FUSOF</name>
<dbReference type="SUPFAM" id="SSF52121">
    <property type="entry name" value="Lumazine synthase"/>
    <property type="match status" value="1"/>
</dbReference>
<dbReference type="GO" id="GO:0009231">
    <property type="term" value="P:riboflavin biosynthetic process"/>
    <property type="evidence" value="ECO:0007669"/>
    <property type="project" value="UniProtKB-UniPathway"/>
</dbReference>
<comment type="similarity">
    <text evidence="2 7">Belongs to the DMRL synthase family.</text>
</comment>
<comment type="caution">
    <text evidence="8">The sequence shown here is derived from an EMBL/GenBank/DDBJ whole genome shotgun (WGS) entry which is preliminary data.</text>
</comment>
<dbReference type="PANTHER" id="PTHR21058">
    <property type="entry name" value="6,7-DIMETHYL-8-RIBITYLLUMAZINE SYNTHASE DMRL SYNTHASE LUMAZINE SYNTHASE"/>
    <property type="match status" value="1"/>
</dbReference>